<accession>A0A2T0RZX9</accession>
<dbReference type="Pfam" id="PF06764">
    <property type="entry name" value="DUF1223"/>
    <property type="match status" value="1"/>
</dbReference>
<organism evidence="2 3">
    <name type="scientific">Aliiruegeria haliotis</name>
    <dbReference type="NCBI Taxonomy" id="1280846"/>
    <lineage>
        <taxon>Bacteria</taxon>
        <taxon>Pseudomonadati</taxon>
        <taxon>Pseudomonadota</taxon>
        <taxon>Alphaproteobacteria</taxon>
        <taxon>Rhodobacterales</taxon>
        <taxon>Roseobacteraceae</taxon>
        <taxon>Aliiruegeria</taxon>
    </lineage>
</organism>
<gene>
    <name evidence="2" type="ORF">CLV78_101837</name>
</gene>
<dbReference type="EMBL" id="PVTD01000001">
    <property type="protein sequence ID" value="PRY26736.1"/>
    <property type="molecule type" value="Genomic_DNA"/>
</dbReference>
<dbReference type="AlphaFoldDB" id="A0A2T0RZX9"/>
<feature type="signal peptide" evidence="1">
    <location>
        <begin position="1"/>
        <end position="25"/>
    </location>
</feature>
<reference evidence="2 3" key="1">
    <citation type="submission" date="2018-03" db="EMBL/GenBank/DDBJ databases">
        <title>Genomic Encyclopedia of Archaeal and Bacterial Type Strains, Phase II (KMG-II): from individual species to whole genera.</title>
        <authorList>
            <person name="Goeker M."/>
        </authorList>
    </citation>
    <scope>NUCLEOTIDE SEQUENCE [LARGE SCALE GENOMIC DNA]</scope>
    <source>
        <strain evidence="2 3">DSM 29328</strain>
    </source>
</reference>
<dbReference type="InterPro" id="IPR010634">
    <property type="entry name" value="DUF1223"/>
</dbReference>
<evidence type="ECO:0000256" key="1">
    <source>
        <dbReference type="SAM" id="SignalP"/>
    </source>
</evidence>
<dbReference type="OrthoDB" id="9808254at2"/>
<dbReference type="SUPFAM" id="SSF52833">
    <property type="entry name" value="Thioredoxin-like"/>
    <property type="match status" value="1"/>
</dbReference>
<feature type="chain" id="PRO_5015685120" description="Secreted protein" evidence="1">
    <location>
        <begin position="26"/>
        <end position="237"/>
    </location>
</feature>
<evidence type="ECO:0008006" key="4">
    <source>
        <dbReference type="Google" id="ProtNLM"/>
    </source>
</evidence>
<sequence>MKRNTLLAGLFAGAALLGAVATAVAEPRNLVVVELFTSQGCSSCPPADELLTRMAARDDVLPLALHVDYWDYIGWADSFARPEHTKRQKAYAHVAGSRTIYTPQMIVSGDEQIVGTRPMELADAIMKHAASGPIARVSAERDGDRLQVVVPAVTLPGGTAVLQLVRFMPEKTVRIDRGENQGKTISYSNIVTAWDVVGEWSGEADLVAEVPVPGPEAAAVILQAAGHGRILGAARVD</sequence>
<dbReference type="InterPro" id="IPR036249">
    <property type="entry name" value="Thioredoxin-like_sf"/>
</dbReference>
<dbReference type="PANTHER" id="PTHR36057">
    <property type="match status" value="1"/>
</dbReference>
<dbReference type="RefSeq" id="WP_106203467.1">
    <property type="nucleotide sequence ID" value="NZ_PVTD01000001.1"/>
</dbReference>
<dbReference type="PANTHER" id="PTHR36057:SF1">
    <property type="entry name" value="LIPOPROTEIN LIPID ATTACHMENT SITE-LIKE PROTEIN, PUTATIVE (DUF1223)-RELATED"/>
    <property type="match status" value="1"/>
</dbReference>
<keyword evidence="3" id="KW-1185">Reference proteome</keyword>
<protein>
    <recommendedName>
        <fullName evidence="4">Secreted protein</fullName>
    </recommendedName>
</protein>
<proteinExistence type="predicted"/>
<evidence type="ECO:0000313" key="3">
    <source>
        <dbReference type="Proteomes" id="UP000239480"/>
    </source>
</evidence>
<dbReference type="Proteomes" id="UP000239480">
    <property type="component" value="Unassembled WGS sequence"/>
</dbReference>
<comment type="caution">
    <text evidence="2">The sequence shown here is derived from an EMBL/GenBank/DDBJ whole genome shotgun (WGS) entry which is preliminary data.</text>
</comment>
<evidence type="ECO:0000313" key="2">
    <source>
        <dbReference type="EMBL" id="PRY26736.1"/>
    </source>
</evidence>
<keyword evidence="1" id="KW-0732">Signal</keyword>
<name>A0A2T0RZX9_9RHOB</name>